<dbReference type="EMBL" id="JACOFW010000037">
    <property type="protein sequence ID" value="MBC3809536.1"/>
    <property type="molecule type" value="Genomic_DNA"/>
</dbReference>
<comment type="caution">
    <text evidence="7">The sequence shown here is derived from an EMBL/GenBank/DDBJ whole genome shotgun (WGS) entry which is preliminary data.</text>
</comment>
<feature type="domain" description="TonB C-terminal" evidence="6">
    <location>
        <begin position="142"/>
        <end position="238"/>
    </location>
</feature>
<dbReference type="PROSITE" id="PS52015">
    <property type="entry name" value="TONB_CTD"/>
    <property type="match status" value="1"/>
</dbReference>
<dbReference type="Pfam" id="PF03544">
    <property type="entry name" value="TonB_C"/>
    <property type="match status" value="1"/>
</dbReference>
<dbReference type="PANTHER" id="PTHR11102">
    <property type="entry name" value="SEL-1-LIKE PROTEIN"/>
    <property type="match status" value="1"/>
</dbReference>
<dbReference type="InterPro" id="IPR050767">
    <property type="entry name" value="Sel1_AlgK"/>
</dbReference>
<evidence type="ECO:0000256" key="2">
    <source>
        <dbReference type="ARBA" id="ARBA00022692"/>
    </source>
</evidence>
<keyword evidence="8" id="KW-1185">Reference proteome</keyword>
<evidence type="ECO:0000313" key="7">
    <source>
        <dbReference type="EMBL" id="MBC3809536.1"/>
    </source>
</evidence>
<name>A0ABR6XAX6_9BURK</name>
<comment type="subcellular location">
    <subcellularLocation>
        <location evidence="1">Membrane</location>
        <topology evidence="1">Single-pass membrane protein</topology>
    </subcellularLocation>
</comment>
<keyword evidence="3" id="KW-1133">Transmembrane helix</keyword>
<dbReference type="SMART" id="SM00671">
    <property type="entry name" value="SEL1"/>
    <property type="match status" value="5"/>
</dbReference>
<dbReference type="RefSeq" id="WP_186924592.1">
    <property type="nucleotide sequence ID" value="NZ_JACOFW010000037.1"/>
</dbReference>
<dbReference type="InterPro" id="IPR011990">
    <property type="entry name" value="TPR-like_helical_dom_sf"/>
</dbReference>
<dbReference type="Pfam" id="PF08238">
    <property type="entry name" value="Sel1"/>
    <property type="match status" value="4"/>
</dbReference>
<dbReference type="InterPro" id="IPR037682">
    <property type="entry name" value="TonB_C"/>
</dbReference>
<keyword evidence="2" id="KW-0812">Transmembrane</keyword>
<gene>
    <name evidence="7" type="ORF">H8K52_19525</name>
</gene>
<feature type="chain" id="PRO_5045832522" evidence="5">
    <location>
        <begin position="27"/>
        <end position="470"/>
    </location>
</feature>
<evidence type="ECO:0000259" key="6">
    <source>
        <dbReference type="PROSITE" id="PS52015"/>
    </source>
</evidence>
<keyword evidence="5" id="KW-0732">Signal</keyword>
<dbReference type="InterPro" id="IPR006597">
    <property type="entry name" value="Sel1-like"/>
</dbReference>
<evidence type="ECO:0000256" key="5">
    <source>
        <dbReference type="SAM" id="SignalP"/>
    </source>
</evidence>
<dbReference type="SUPFAM" id="SSF74653">
    <property type="entry name" value="TolA/TonB C-terminal domain"/>
    <property type="match status" value="1"/>
</dbReference>
<proteinExistence type="predicted"/>
<protein>
    <submittedName>
        <fullName evidence="7">TonB family protein</fullName>
    </submittedName>
</protein>
<reference evidence="7 8" key="1">
    <citation type="submission" date="2020-08" db="EMBL/GenBank/DDBJ databases">
        <title>Novel species isolated from subtropical streams in China.</title>
        <authorList>
            <person name="Lu H."/>
        </authorList>
    </citation>
    <scope>NUCLEOTIDE SEQUENCE [LARGE SCALE GENOMIC DNA]</scope>
    <source>
        <strain evidence="7 8">KACC 16656</strain>
    </source>
</reference>
<dbReference type="Gene3D" id="1.25.40.10">
    <property type="entry name" value="Tetratricopeptide repeat domain"/>
    <property type="match status" value="2"/>
</dbReference>
<dbReference type="SUPFAM" id="SSF81901">
    <property type="entry name" value="HCP-like"/>
    <property type="match status" value="2"/>
</dbReference>
<evidence type="ECO:0000256" key="4">
    <source>
        <dbReference type="ARBA" id="ARBA00023136"/>
    </source>
</evidence>
<keyword evidence="4" id="KW-0472">Membrane</keyword>
<evidence type="ECO:0000256" key="3">
    <source>
        <dbReference type="ARBA" id="ARBA00022989"/>
    </source>
</evidence>
<dbReference type="PANTHER" id="PTHR11102:SF160">
    <property type="entry name" value="ERAD-ASSOCIATED E3 UBIQUITIN-PROTEIN LIGASE COMPONENT HRD3"/>
    <property type="match status" value="1"/>
</dbReference>
<dbReference type="Gene3D" id="3.30.1150.10">
    <property type="match status" value="1"/>
</dbReference>
<dbReference type="Proteomes" id="UP000648257">
    <property type="component" value="Unassembled WGS sequence"/>
</dbReference>
<feature type="signal peptide" evidence="5">
    <location>
        <begin position="1"/>
        <end position="26"/>
    </location>
</feature>
<dbReference type="InterPro" id="IPR006260">
    <property type="entry name" value="TonB/TolA_C"/>
</dbReference>
<organism evidence="7 8">
    <name type="scientific">Undibacterium seohonense</name>
    <dbReference type="NCBI Taxonomy" id="1344950"/>
    <lineage>
        <taxon>Bacteria</taxon>
        <taxon>Pseudomonadati</taxon>
        <taxon>Pseudomonadota</taxon>
        <taxon>Betaproteobacteria</taxon>
        <taxon>Burkholderiales</taxon>
        <taxon>Oxalobacteraceae</taxon>
        <taxon>Undibacterium</taxon>
    </lineage>
</organism>
<dbReference type="NCBIfam" id="TIGR01352">
    <property type="entry name" value="tonB_Cterm"/>
    <property type="match status" value="1"/>
</dbReference>
<sequence length="470" mass="53063">MMSHIFRTCCYAAALALLSFSGIARADFELGMKHYAQSNFEKAFYEFQQAAKFGDFASQFNLGVMYFRGEFVPKDSIQAYAWLTLAAQDTEFKERGLHLTVYQGLSEEQKKSADQRYQELYAQFNSEAIEKNMVPIYTSTSSLSSRLRSLKNVNPVYPTTMLRNGTVGWVDIFFTVTKEGTTRDHLVYYSSNIAFTHAVIDAVRQWQYEPERVAGKVIDTHGVKIRFHFMMNDTEFSRGKINQALIKQKEKADSGNPDAQFIFAYYLDVLPSFTNYKPQLASEENANKWYQLAAQNGSGVSSFFLGQNVLNGNMCVPDPNKGLAWLLKAARQHIVDAQYLLAQELLSGSHLQKNEDQGMYWLNKAATSTSKTSNAPKLRLAWVLATHPDPTIRNGALALTYLQAADPEHKDRQSYYRTAAAVHAENADFIAAEQWQEKALSDAKSLALPLDTLKAQLLAYQNKQALREAL</sequence>
<evidence type="ECO:0000313" key="8">
    <source>
        <dbReference type="Proteomes" id="UP000648257"/>
    </source>
</evidence>
<accession>A0ABR6XAX6</accession>
<evidence type="ECO:0000256" key="1">
    <source>
        <dbReference type="ARBA" id="ARBA00004167"/>
    </source>
</evidence>